<protein>
    <recommendedName>
        <fullName evidence="5">MYND-type domain-containing protein</fullName>
    </recommendedName>
</protein>
<evidence type="ECO:0000259" key="5">
    <source>
        <dbReference type="PROSITE" id="PS50865"/>
    </source>
</evidence>
<dbReference type="Pfam" id="PF01753">
    <property type="entry name" value="zf-MYND"/>
    <property type="match status" value="2"/>
</dbReference>
<evidence type="ECO:0000256" key="3">
    <source>
        <dbReference type="ARBA" id="ARBA00022833"/>
    </source>
</evidence>
<evidence type="ECO:0000313" key="6">
    <source>
        <dbReference type="EMBL" id="GAQ78866.1"/>
    </source>
</evidence>
<feature type="domain" description="MYND-type" evidence="5">
    <location>
        <begin position="228"/>
        <end position="273"/>
    </location>
</feature>
<evidence type="ECO:0000256" key="1">
    <source>
        <dbReference type="ARBA" id="ARBA00022723"/>
    </source>
</evidence>
<keyword evidence="2 4" id="KW-0863">Zinc-finger</keyword>
<name>A0A1Y1HQK1_KLENI</name>
<dbReference type="EMBL" id="DF236969">
    <property type="protein sequence ID" value="GAQ78866.1"/>
    <property type="molecule type" value="Genomic_DNA"/>
</dbReference>
<sequence length="336" mass="37562">MDKLAPGDVVPLSSISGGNIAGGQEALARAFKSNLCRFWAQHKHGFCSMWEGLSRKEKGTFLRNCYENIPENSKDVGRHGKPLVDELLLSPEMNIQDLVSDGTGSLTCLFENWCNSDLKDDISHARAMVNSLMNRGKLPRQRPRQYTMLVDLDDEIKVGGFIECHQQMALDKFQQFEAMGVALQRDVYDLAQTRVNKLLSSLALWADLYRTKILRLDNFFVSSPCVGCANCRRPDSRNGSELRGCPGCVNRTVRLYCSKECQRAHYATHVRECKRRVEAANIGKADACQVCGDPESEEGGPLRRCGGCNNEQVKYCGTECQKAAWQAGHKKDCKRG</sequence>
<evidence type="ECO:0000256" key="4">
    <source>
        <dbReference type="PROSITE-ProRule" id="PRU00134"/>
    </source>
</evidence>
<keyword evidence="3" id="KW-0862">Zinc</keyword>
<evidence type="ECO:0000256" key="2">
    <source>
        <dbReference type="ARBA" id="ARBA00022771"/>
    </source>
</evidence>
<dbReference type="SUPFAM" id="SSF144232">
    <property type="entry name" value="HIT/MYND zinc finger-like"/>
    <property type="match status" value="2"/>
</dbReference>
<accession>A0A1Y1HQK1</accession>
<dbReference type="PROSITE" id="PS50865">
    <property type="entry name" value="ZF_MYND_2"/>
    <property type="match status" value="2"/>
</dbReference>
<dbReference type="OrthoDB" id="547758at2759"/>
<evidence type="ECO:0000313" key="7">
    <source>
        <dbReference type="Proteomes" id="UP000054558"/>
    </source>
</evidence>
<dbReference type="Proteomes" id="UP000054558">
    <property type="component" value="Unassembled WGS sequence"/>
</dbReference>
<gene>
    <name evidence="6" type="ORF">KFL_000200180</name>
</gene>
<organism evidence="6 7">
    <name type="scientific">Klebsormidium nitens</name>
    <name type="common">Green alga</name>
    <name type="synonym">Ulothrix nitens</name>
    <dbReference type="NCBI Taxonomy" id="105231"/>
    <lineage>
        <taxon>Eukaryota</taxon>
        <taxon>Viridiplantae</taxon>
        <taxon>Streptophyta</taxon>
        <taxon>Klebsormidiophyceae</taxon>
        <taxon>Klebsormidiales</taxon>
        <taxon>Klebsormidiaceae</taxon>
        <taxon>Klebsormidium</taxon>
    </lineage>
</organism>
<keyword evidence="7" id="KW-1185">Reference proteome</keyword>
<feature type="domain" description="MYND-type" evidence="5">
    <location>
        <begin position="288"/>
        <end position="333"/>
    </location>
</feature>
<proteinExistence type="predicted"/>
<dbReference type="GO" id="GO:0008270">
    <property type="term" value="F:zinc ion binding"/>
    <property type="evidence" value="ECO:0007669"/>
    <property type="project" value="UniProtKB-KW"/>
</dbReference>
<dbReference type="InterPro" id="IPR002893">
    <property type="entry name" value="Znf_MYND"/>
</dbReference>
<dbReference type="Gene3D" id="6.10.140.2220">
    <property type="match status" value="2"/>
</dbReference>
<dbReference type="AlphaFoldDB" id="A0A1Y1HQK1"/>
<reference evidence="6 7" key="1">
    <citation type="journal article" date="2014" name="Nat. Commun.">
        <title>Klebsormidium flaccidum genome reveals primary factors for plant terrestrial adaptation.</title>
        <authorList>
            <person name="Hori K."/>
            <person name="Maruyama F."/>
            <person name="Fujisawa T."/>
            <person name="Togashi T."/>
            <person name="Yamamoto N."/>
            <person name="Seo M."/>
            <person name="Sato S."/>
            <person name="Yamada T."/>
            <person name="Mori H."/>
            <person name="Tajima N."/>
            <person name="Moriyama T."/>
            <person name="Ikeuchi M."/>
            <person name="Watanabe M."/>
            <person name="Wada H."/>
            <person name="Kobayashi K."/>
            <person name="Saito M."/>
            <person name="Masuda T."/>
            <person name="Sasaki-Sekimoto Y."/>
            <person name="Mashiguchi K."/>
            <person name="Awai K."/>
            <person name="Shimojima M."/>
            <person name="Masuda S."/>
            <person name="Iwai M."/>
            <person name="Nobusawa T."/>
            <person name="Narise T."/>
            <person name="Kondo S."/>
            <person name="Saito H."/>
            <person name="Sato R."/>
            <person name="Murakawa M."/>
            <person name="Ihara Y."/>
            <person name="Oshima-Yamada Y."/>
            <person name="Ohtaka K."/>
            <person name="Satoh M."/>
            <person name="Sonobe K."/>
            <person name="Ishii M."/>
            <person name="Ohtani R."/>
            <person name="Kanamori-Sato M."/>
            <person name="Honoki R."/>
            <person name="Miyazaki D."/>
            <person name="Mochizuki H."/>
            <person name="Umetsu J."/>
            <person name="Higashi K."/>
            <person name="Shibata D."/>
            <person name="Kamiya Y."/>
            <person name="Sato N."/>
            <person name="Nakamura Y."/>
            <person name="Tabata S."/>
            <person name="Ida S."/>
            <person name="Kurokawa K."/>
            <person name="Ohta H."/>
        </authorList>
    </citation>
    <scope>NUCLEOTIDE SEQUENCE [LARGE SCALE GENOMIC DNA]</scope>
    <source>
        <strain evidence="6 7">NIES-2285</strain>
    </source>
</reference>
<keyword evidence="1" id="KW-0479">Metal-binding</keyword>